<organism evidence="1 2">
    <name type="scientific">Streptomyces sannanensis</name>
    <dbReference type="NCBI Taxonomy" id="285536"/>
    <lineage>
        <taxon>Bacteria</taxon>
        <taxon>Bacillati</taxon>
        <taxon>Actinomycetota</taxon>
        <taxon>Actinomycetes</taxon>
        <taxon>Kitasatosporales</taxon>
        <taxon>Streptomycetaceae</taxon>
        <taxon>Streptomyces</taxon>
    </lineage>
</organism>
<accession>A0ABP6SA62</accession>
<reference evidence="2" key="1">
    <citation type="journal article" date="2019" name="Int. J. Syst. Evol. Microbiol.">
        <title>The Global Catalogue of Microorganisms (GCM) 10K type strain sequencing project: providing services to taxonomists for standard genome sequencing and annotation.</title>
        <authorList>
            <consortium name="The Broad Institute Genomics Platform"/>
            <consortium name="The Broad Institute Genome Sequencing Center for Infectious Disease"/>
            <person name="Wu L."/>
            <person name="Ma J."/>
        </authorList>
    </citation>
    <scope>NUCLEOTIDE SEQUENCE [LARGE SCALE GENOMIC DNA]</scope>
    <source>
        <strain evidence="2">JCM 9651</strain>
    </source>
</reference>
<comment type="caution">
    <text evidence="1">The sequence shown here is derived from an EMBL/GenBank/DDBJ whole genome shotgun (WGS) entry which is preliminary data.</text>
</comment>
<keyword evidence="2" id="KW-1185">Reference proteome</keyword>
<gene>
    <name evidence="1" type="ORF">GCM10020367_24610</name>
</gene>
<evidence type="ECO:0000313" key="1">
    <source>
        <dbReference type="EMBL" id="GAA3371908.1"/>
    </source>
</evidence>
<evidence type="ECO:0000313" key="2">
    <source>
        <dbReference type="Proteomes" id="UP001499990"/>
    </source>
</evidence>
<proteinExistence type="predicted"/>
<sequence>MNPDIWRQRVARLADPAVEAAVIVQCGLDWLRPRRLTLRNEVDSVVMAAQLRRGVSLRITRLVLHNLPAATSREADADAVQKAFDAWHYRLAATGALLSGPAPRIHRLIIRGDQTSAPVPDMVELLEGGRWSDRERASQALHIVGTAAATTPLTSYDVDLAGPFGDGDPSVHM</sequence>
<name>A0ABP6SA62_9ACTN</name>
<protein>
    <submittedName>
        <fullName evidence="1">Uncharacterized protein</fullName>
    </submittedName>
</protein>
<dbReference type="EMBL" id="BAAAYL010000001">
    <property type="protein sequence ID" value="GAA3371908.1"/>
    <property type="molecule type" value="Genomic_DNA"/>
</dbReference>
<dbReference type="RefSeq" id="WP_345036538.1">
    <property type="nucleotide sequence ID" value="NZ_BAAAYL010000001.1"/>
</dbReference>
<dbReference type="Proteomes" id="UP001499990">
    <property type="component" value="Unassembled WGS sequence"/>
</dbReference>